<accession>A0A101ST06</accession>
<gene>
    <name evidence="1" type="ORF">AQJ64_28505</name>
</gene>
<reference evidence="1 2" key="1">
    <citation type="submission" date="2015-10" db="EMBL/GenBank/DDBJ databases">
        <title>Draft genome sequence of Streptomyces griseoruber DSM 40281, type strain for the species Streptomyces griseoruber.</title>
        <authorList>
            <person name="Ruckert C."/>
            <person name="Winkler A."/>
            <person name="Kalinowski J."/>
            <person name="Kampfer P."/>
            <person name="Glaeser S."/>
        </authorList>
    </citation>
    <scope>NUCLEOTIDE SEQUENCE [LARGE SCALE GENOMIC DNA]</scope>
    <source>
        <strain evidence="1 2">DSM 40281</strain>
    </source>
</reference>
<name>A0A101ST06_9ACTN</name>
<keyword evidence="2" id="KW-1185">Reference proteome</keyword>
<protein>
    <submittedName>
        <fullName evidence="1">Uncharacterized protein</fullName>
    </submittedName>
</protein>
<comment type="caution">
    <text evidence="1">The sequence shown here is derived from an EMBL/GenBank/DDBJ whole genome shotgun (WGS) entry which is preliminary data.</text>
</comment>
<organism evidence="1 2">
    <name type="scientific">Streptomyces griseoruber</name>
    <dbReference type="NCBI Taxonomy" id="1943"/>
    <lineage>
        <taxon>Bacteria</taxon>
        <taxon>Bacillati</taxon>
        <taxon>Actinomycetota</taxon>
        <taxon>Actinomycetes</taxon>
        <taxon>Kitasatosporales</taxon>
        <taxon>Streptomycetaceae</taxon>
        <taxon>Streptomyces</taxon>
    </lineage>
</organism>
<evidence type="ECO:0000313" key="2">
    <source>
        <dbReference type="Proteomes" id="UP000052982"/>
    </source>
</evidence>
<sequence>MEVSSGERGRGCGWVWGVIGRSWLGGGATFDGGGAAVGGGEREEAVVGGRGEEAVVGGVRPGIAGRAAGWARWVGPW</sequence>
<dbReference type="STRING" id="1943.AQJ64_28505"/>
<dbReference type="AlphaFoldDB" id="A0A101ST06"/>
<proteinExistence type="predicted"/>
<dbReference type="Proteomes" id="UP000052982">
    <property type="component" value="Unassembled WGS sequence"/>
</dbReference>
<dbReference type="EMBL" id="LMWW01000047">
    <property type="protein sequence ID" value="KUN79675.1"/>
    <property type="molecule type" value="Genomic_DNA"/>
</dbReference>
<evidence type="ECO:0000313" key="1">
    <source>
        <dbReference type="EMBL" id="KUN79675.1"/>
    </source>
</evidence>